<feature type="compositionally biased region" description="Basic and acidic residues" evidence="1">
    <location>
        <begin position="28"/>
        <end position="38"/>
    </location>
</feature>
<protein>
    <submittedName>
        <fullName evidence="2">Uncharacterized protein</fullName>
    </submittedName>
</protein>
<name>A0AAD3DDE1_9STRA</name>
<proteinExistence type="predicted"/>
<evidence type="ECO:0000256" key="1">
    <source>
        <dbReference type="SAM" id="MobiDB-lite"/>
    </source>
</evidence>
<feature type="compositionally biased region" description="Low complexity" evidence="1">
    <location>
        <begin position="1"/>
        <end position="14"/>
    </location>
</feature>
<sequence length="233" mass="26289">MTKGFSYSDPVVIDSSDDDTESNNASNNHEKKPDKIVSKESNSSKVEIHSYNTDRYIGKKKLCLIVLVEIDETCKNFISECTNHCSQAITNHCLQYEETLHFTIFNNKMLTYDEAMSLCYDGKSALPTYSLNGLMPWPSCIALGSKTDISHTINGIEADFRWQAEKNLHMSLFRMRGFSHAKRNAFQNIKRGVEDTNEFGSARGTKLILKEMGGAYDGSDGGFFRVLYENANM</sequence>
<keyword evidence="3" id="KW-1185">Reference proteome</keyword>
<dbReference type="EMBL" id="BLLK01000069">
    <property type="protein sequence ID" value="GFH60599.1"/>
    <property type="molecule type" value="Genomic_DNA"/>
</dbReference>
<feature type="region of interest" description="Disordered" evidence="1">
    <location>
        <begin position="1"/>
        <end position="41"/>
    </location>
</feature>
<accession>A0AAD3DDE1</accession>
<organism evidence="2 3">
    <name type="scientific">Chaetoceros tenuissimus</name>
    <dbReference type="NCBI Taxonomy" id="426638"/>
    <lineage>
        <taxon>Eukaryota</taxon>
        <taxon>Sar</taxon>
        <taxon>Stramenopiles</taxon>
        <taxon>Ochrophyta</taxon>
        <taxon>Bacillariophyta</taxon>
        <taxon>Coscinodiscophyceae</taxon>
        <taxon>Chaetocerotophycidae</taxon>
        <taxon>Chaetocerotales</taxon>
        <taxon>Chaetocerotaceae</taxon>
        <taxon>Chaetoceros</taxon>
    </lineage>
</organism>
<dbReference type="AlphaFoldDB" id="A0AAD3DDE1"/>
<evidence type="ECO:0000313" key="3">
    <source>
        <dbReference type="Proteomes" id="UP001054902"/>
    </source>
</evidence>
<evidence type="ECO:0000313" key="2">
    <source>
        <dbReference type="EMBL" id="GFH60599.1"/>
    </source>
</evidence>
<gene>
    <name evidence="2" type="ORF">CTEN210_17075</name>
</gene>
<dbReference type="Proteomes" id="UP001054902">
    <property type="component" value="Unassembled WGS sequence"/>
</dbReference>
<reference evidence="2 3" key="1">
    <citation type="journal article" date="2021" name="Sci. Rep.">
        <title>The genome of the diatom Chaetoceros tenuissimus carries an ancient integrated fragment of an extant virus.</title>
        <authorList>
            <person name="Hongo Y."/>
            <person name="Kimura K."/>
            <person name="Takaki Y."/>
            <person name="Yoshida Y."/>
            <person name="Baba S."/>
            <person name="Kobayashi G."/>
            <person name="Nagasaki K."/>
            <person name="Hano T."/>
            <person name="Tomaru Y."/>
        </authorList>
    </citation>
    <scope>NUCLEOTIDE SEQUENCE [LARGE SCALE GENOMIC DNA]</scope>
    <source>
        <strain evidence="2 3">NIES-3715</strain>
    </source>
</reference>
<comment type="caution">
    <text evidence="2">The sequence shown here is derived from an EMBL/GenBank/DDBJ whole genome shotgun (WGS) entry which is preliminary data.</text>
</comment>